<dbReference type="AlphaFoldDB" id="Q22C48"/>
<dbReference type="EMBL" id="GG662686">
    <property type="protein sequence ID" value="EAR82864.2"/>
    <property type="molecule type" value="Genomic_DNA"/>
</dbReference>
<dbReference type="PANTHER" id="PTHR45981">
    <property type="entry name" value="LD02310P"/>
    <property type="match status" value="1"/>
</dbReference>
<feature type="region of interest" description="Disordered" evidence="5">
    <location>
        <begin position="95"/>
        <end position="141"/>
    </location>
</feature>
<reference evidence="7" key="1">
    <citation type="journal article" date="2006" name="PLoS Biol.">
        <title>Macronuclear genome sequence of the ciliate Tetrahymena thermophila, a model eukaryote.</title>
        <authorList>
            <person name="Eisen J.A."/>
            <person name="Coyne R.S."/>
            <person name="Wu M."/>
            <person name="Wu D."/>
            <person name="Thiagarajan M."/>
            <person name="Wortman J.R."/>
            <person name="Badger J.H."/>
            <person name="Ren Q."/>
            <person name="Amedeo P."/>
            <person name="Jones K.M."/>
            <person name="Tallon L.J."/>
            <person name="Delcher A.L."/>
            <person name="Salzberg S.L."/>
            <person name="Silva J.C."/>
            <person name="Haas B.J."/>
            <person name="Majoros W.H."/>
            <person name="Farzad M."/>
            <person name="Carlton J.M."/>
            <person name="Smith R.K. Jr."/>
            <person name="Garg J."/>
            <person name="Pearlman R.E."/>
            <person name="Karrer K.M."/>
            <person name="Sun L."/>
            <person name="Manning G."/>
            <person name="Elde N.C."/>
            <person name="Turkewitz A.P."/>
            <person name="Asai D.J."/>
            <person name="Wilkes D.E."/>
            <person name="Wang Y."/>
            <person name="Cai H."/>
            <person name="Collins K."/>
            <person name="Stewart B.A."/>
            <person name="Lee S.R."/>
            <person name="Wilamowska K."/>
            <person name="Weinberg Z."/>
            <person name="Ruzzo W.L."/>
            <person name="Wloga D."/>
            <person name="Gaertig J."/>
            <person name="Frankel J."/>
            <person name="Tsao C.-C."/>
            <person name="Gorovsky M.A."/>
            <person name="Keeling P.J."/>
            <person name="Waller R.F."/>
            <person name="Patron N.J."/>
            <person name="Cherry J.M."/>
            <person name="Stover N.A."/>
            <person name="Krieger C.J."/>
            <person name="del Toro C."/>
            <person name="Ryder H.F."/>
            <person name="Williamson S.C."/>
            <person name="Barbeau R.A."/>
            <person name="Hamilton E.P."/>
            <person name="Orias E."/>
        </authorList>
    </citation>
    <scope>NUCLEOTIDE SEQUENCE [LARGE SCALE GENOMIC DNA]</scope>
    <source>
        <strain evidence="7">SB210</strain>
    </source>
</reference>
<feature type="compositionally biased region" description="Polar residues" evidence="5">
    <location>
        <begin position="180"/>
        <end position="196"/>
    </location>
</feature>
<dbReference type="GeneID" id="7822841"/>
<evidence type="ECO:0000313" key="7">
    <source>
        <dbReference type="Proteomes" id="UP000009168"/>
    </source>
</evidence>
<dbReference type="RefSeq" id="XP_001030527.2">
    <property type="nucleotide sequence ID" value="XM_001030527.2"/>
</dbReference>
<evidence type="ECO:0000256" key="3">
    <source>
        <dbReference type="ARBA" id="ARBA00004656"/>
    </source>
</evidence>
<dbReference type="HOGENOM" id="CLU_296220_0_0_1"/>
<dbReference type="Proteomes" id="UP000009168">
    <property type="component" value="Unassembled WGS sequence"/>
</dbReference>
<accession>Q22C48</accession>
<evidence type="ECO:0000256" key="2">
    <source>
        <dbReference type="ARBA" id="ARBA00004177"/>
    </source>
</evidence>
<comment type="subcellular location">
    <subcellularLocation>
        <location evidence="1">Endomembrane system</location>
        <topology evidence="1">Multi-pass membrane protein</topology>
    </subcellularLocation>
    <subcellularLocation>
        <location evidence="2">Endosome</location>
    </subcellularLocation>
    <subcellularLocation>
        <location evidence="3">Lysosome membrane</location>
    </subcellularLocation>
</comment>
<dbReference type="SUPFAM" id="SSF52540">
    <property type="entry name" value="P-loop containing nucleoside triphosphate hydrolases"/>
    <property type="match status" value="1"/>
</dbReference>
<evidence type="ECO:0000256" key="4">
    <source>
        <dbReference type="SAM" id="Coils"/>
    </source>
</evidence>
<keyword evidence="4" id="KW-0175">Coiled coil</keyword>
<feature type="compositionally biased region" description="Low complexity" evidence="5">
    <location>
        <begin position="101"/>
        <end position="116"/>
    </location>
</feature>
<dbReference type="GO" id="GO:0005768">
    <property type="term" value="C:endosome"/>
    <property type="evidence" value="ECO:0007669"/>
    <property type="project" value="UniProtKB-SubCell"/>
</dbReference>
<protein>
    <submittedName>
        <fullName evidence="6">Uncharacterized protein</fullName>
    </submittedName>
</protein>
<dbReference type="GO" id="GO:0005765">
    <property type="term" value="C:lysosomal membrane"/>
    <property type="evidence" value="ECO:0007669"/>
    <property type="project" value="UniProtKB-SubCell"/>
</dbReference>
<proteinExistence type="predicted"/>
<organism evidence="6 7">
    <name type="scientific">Tetrahymena thermophila (strain SB210)</name>
    <dbReference type="NCBI Taxonomy" id="312017"/>
    <lineage>
        <taxon>Eukaryota</taxon>
        <taxon>Sar</taxon>
        <taxon>Alveolata</taxon>
        <taxon>Ciliophora</taxon>
        <taxon>Intramacronucleata</taxon>
        <taxon>Oligohymenophorea</taxon>
        <taxon>Hymenostomatida</taxon>
        <taxon>Tetrahymenina</taxon>
        <taxon>Tetrahymenidae</taxon>
        <taxon>Tetrahymena</taxon>
    </lineage>
</organism>
<feature type="coiled-coil region" evidence="4">
    <location>
        <begin position="905"/>
        <end position="936"/>
    </location>
</feature>
<evidence type="ECO:0000256" key="1">
    <source>
        <dbReference type="ARBA" id="ARBA00004127"/>
    </source>
</evidence>
<feature type="compositionally biased region" description="Basic and acidic residues" evidence="5">
    <location>
        <begin position="197"/>
        <end position="209"/>
    </location>
</feature>
<evidence type="ECO:0000256" key="5">
    <source>
        <dbReference type="SAM" id="MobiDB-lite"/>
    </source>
</evidence>
<dbReference type="KEGG" id="tet:TTHERM_01076910"/>
<feature type="region of interest" description="Disordered" evidence="5">
    <location>
        <begin position="180"/>
        <end position="210"/>
    </location>
</feature>
<sequence>MSRHSYDKNNIFQGFEQPNRNDIYDNLNQKQQENLGLIYATTQKRAKRYQESRTKTLSNSSENQEFRGNIQNKDHNNQEKQELIYFDSDNFISASKNQKDQQQQMNGWNNSNNQQEGGSGQKGRRSNTKSNTPNIRSERRQSKIIQGFSDVQALMSLAQNNPSSHNNSAQKDINQSFNQAGKYQQSNKHRGSSQNGHNERQTNKNKDQGNQDLLARPYELIEIRDQQLILNEDLLQEILIKYEGNINIISVIGLPGKGKSQFLNKFLSSKQTKKFYERDGGDQGTEGAVLWGQPIYNPVSNTHTFLIDVQGIDTFEEVNLKLQLFIMLMSDQIIFYSNSDLRHVIYDEMSFLIEFENKLNFPITDLNISDYMPELYIIAKEQNFNSEMDLLLTSELQNFVNDTDKLIFEGDVVIEQILHFIKANSNHQLLKIKNILNSAFRDKKCFLQKFGLDDSIESIDQAQFFSVPDRESSAKKSMVPISNNQISNFNQKISVSRVTPSFQLLNSQMSQNIQGINTMQSQFGQQVTNIQGLNTIPSQLGQKTSFQGLNTIQSQIGQINNIQGQNTIQNQLTQITKGQTQKNSIYLNTSQFNNIGKFQQTSFTNLKASNTNVQSVLPSISNLNINKMVDQLNQIKTDVEFLRKIINLPQKYKKFKNIPINSYTFCKYLSLLIEQINQGKQQYFEPRTIVSQSVNYEFQRVLQILEKDHQERIQYLVNFDNFSSMQKLMQSLFSIRNSIIEQFNASMHRFVSDSYFKEIYQIYFQNLKKTLDFREEQVFKLFQNISYGINEKWRINRLEELDQQLQEKSKLVNTLENNNQYIKIQQDFKDLIQMYCKDILQQNNDIDGLSKVFIFQKFCVQDLGRYFQMFANLYDKSYQEKQLQIIEKDSHKKLFEIFFKRFEIIKQKTKLLDDVLKNLEKENENQRELVKALDDKFIKSYEKDKAINDRKTALYQKLLEKEDQLKIITKKKNRIRTDSFSKSQNIFSSRTITEMKNQDTTNAQKLNISNLDQNNTLKSTYEKQESQTFIRVVNKLQSNWLINLFRNVCNQFVIIHF</sequence>
<keyword evidence="7" id="KW-1185">Reference proteome</keyword>
<dbReference type="Gene3D" id="3.40.50.300">
    <property type="entry name" value="P-loop containing nucleotide triphosphate hydrolases"/>
    <property type="match status" value="1"/>
</dbReference>
<dbReference type="InParanoid" id="Q22C48"/>
<evidence type="ECO:0000313" key="6">
    <source>
        <dbReference type="EMBL" id="EAR82864.2"/>
    </source>
</evidence>
<dbReference type="InterPro" id="IPR027417">
    <property type="entry name" value="P-loop_NTPase"/>
</dbReference>
<feature type="region of interest" description="Disordered" evidence="5">
    <location>
        <begin position="46"/>
        <end position="77"/>
    </location>
</feature>
<name>Q22C48_TETTS</name>
<gene>
    <name evidence="6" type="ORF">TTHERM_01076910</name>
</gene>